<dbReference type="InterPro" id="IPR005312">
    <property type="entry name" value="DUF1759"/>
</dbReference>
<comment type="caution">
    <text evidence="2">The sequence shown here is derived from an EMBL/GenBank/DDBJ whole genome shotgun (WGS) entry which is preliminary data.</text>
</comment>
<organism evidence="2 3">
    <name type="scientific">Holothuria leucospilota</name>
    <name type="common">Black long sea cucumber</name>
    <name type="synonym">Mertensiothuria leucospilota</name>
    <dbReference type="NCBI Taxonomy" id="206669"/>
    <lineage>
        <taxon>Eukaryota</taxon>
        <taxon>Metazoa</taxon>
        <taxon>Echinodermata</taxon>
        <taxon>Eleutherozoa</taxon>
        <taxon>Echinozoa</taxon>
        <taxon>Holothuroidea</taxon>
        <taxon>Aspidochirotacea</taxon>
        <taxon>Aspidochirotida</taxon>
        <taxon>Holothuriidae</taxon>
        <taxon>Holothuria</taxon>
    </lineage>
</organism>
<evidence type="ECO:0000313" key="3">
    <source>
        <dbReference type="Proteomes" id="UP001152320"/>
    </source>
</evidence>
<dbReference type="AlphaFoldDB" id="A0A9Q0YH55"/>
<feature type="compositionally biased region" description="Low complexity" evidence="1">
    <location>
        <begin position="175"/>
        <end position="185"/>
    </location>
</feature>
<accession>A0A9Q0YH55</accession>
<dbReference type="Pfam" id="PF03564">
    <property type="entry name" value="DUF1759"/>
    <property type="match status" value="1"/>
</dbReference>
<proteinExistence type="predicted"/>
<dbReference type="OrthoDB" id="10068075at2759"/>
<sequence length="523" mass="59428">MATKDTEKTPLLSRRNKKGTLSRSLNCILKLIEENTGEDAVIEVFERAKRNLEAVETAHQAVVQAIEDEERFECGEQWMADVENKYLSLIEENTGVDAVTEVFERAKRNLEAVETAHQAVVVAIEDDERFECEEQWMADVENKYLSVRIEVERYLNGLMSKRNVVSEVNSSGDGENSNTENTNNERSSKTGSQDWAAEETNDRQNDVVYDVNCGNVGNVIDNQVDIRFSESNDSTERQGRSNLDRDRPTFRPISDNRSESYFGFNELKLALELPKAEIAEFNGDPVDYWSFISNFEINVASKLSDDAARLQYLLQLCKGKARSCIESCTLLGGEGYERAKSILKRQFGQPHLILNSLMNNIVNHKPIKTNDGESLWNLISYMLRCHVTLTQMEYVNDLNATSNLVKIQGLLPIYLQTAWAQTTQGILQTRELQFKDLLACLESQAEVLCNMFGRNVGKLCGVSKEEEPRVKVNFVKGKSLKCFACDGEHKIHECELLTSMSYDQKLDIVKTKRLCYRCLFPGH</sequence>
<gene>
    <name evidence="2" type="ORF">HOLleu_38564</name>
</gene>
<name>A0A9Q0YH55_HOLLE</name>
<dbReference type="Proteomes" id="UP001152320">
    <property type="component" value="Chromosome 21"/>
</dbReference>
<evidence type="ECO:0000256" key="1">
    <source>
        <dbReference type="SAM" id="MobiDB-lite"/>
    </source>
</evidence>
<reference evidence="2" key="1">
    <citation type="submission" date="2021-10" db="EMBL/GenBank/DDBJ databases">
        <title>Tropical sea cucumber genome reveals ecological adaptation and Cuvierian tubules defense mechanism.</title>
        <authorList>
            <person name="Chen T."/>
        </authorList>
    </citation>
    <scope>NUCLEOTIDE SEQUENCE</scope>
    <source>
        <strain evidence="2">Nanhai2018</strain>
        <tissue evidence="2">Muscle</tissue>
    </source>
</reference>
<protein>
    <submittedName>
        <fullName evidence="2">Uncharacterized protein</fullName>
    </submittedName>
</protein>
<dbReference type="EMBL" id="JAIZAY010000021">
    <property type="protein sequence ID" value="KAJ8021386.1"/>
    <property type="molecule type" value="Genomic_DNA"/>
</dbReference>
<dbReference type="PANTHER" id="PTHR47331">
    <property type="entry name" value="PHD-TYPE DOMAIN-CONTAINING PROTEIN"/>
    <property type="match status" value="1"/>
</dbReference>
<feature type="region of interest" description="Disordered" evidence="1">
    <location>
        <begin position="166"/>
        <end position="208"/>
    </location>
</feature>
<keyword evidence="3" id="KW-1185">Reference proteome</keyword>
<feature type="region of interest" description="Disordered" evidence="1">
    <location>
        <begin position="229"/>
        <end position="252"/>
    </location>
</feature>
<evidence type="ECO:0000313" key="2">
    <source>
        <dbReference type="EMBL" id="KAJ8021386.1"/>
    </source>
</evidence>